<evidence type="ECO:0000256" key="5">
    <source>
        <dbReference type="ARBA" id="ARBA00022729"/>
    </source>
</evidence>
<keyword evidence="7" id="KW-0408">Iron</keyword>
<evidence type="ECO:0000256" key="8">
    <source>
        <dbReference type="ARBA" id="ARBA00025737"/>
    </source>
</evidence>
<feature type="region of interest" description="Disordered" evidence="9">
    <location>
        <begin position="1"/>
        <end position="46"/>
    </location>
</feature>
<keyword evidence="10" id="KW-0472">Membrane</keyword>
<sequence>MAPMATTRRPLTPMTSSTPTTSSRPLTSSSIQMSVSSPLAPQPQPKSPLPLRALPSTLAVKSSPSVPLASESYEPLIKAILRQRLLWRIFLGSIAFCWVQTVAWTIWCLGGIEELGIGGVAMVPVTPSTSMMAYVCWVAVALPIVVLRKRHLTGYHSTSKTPLKTLQNALAKQSTKSAFLVYLASAIIATLLHVSMARMSKSNDPRLSLFVKSKKHPYYLNGRLVFLLTSQVIAACCSMLRNIMMDRFVFRWPSSFNQTRKSAVTFGDFLRTLVIVALLASVSVPTSAAVFAIARLTLPILYHLPLLHLILRPFTAHFLRGPWTIFLPVQHFALLIRAWFLAFSTLSTWEVAELLFDSFVSQPIPVSHMTADPSVTLVSGAASSDITFKYFAYAELNELSTDLSPSASARRTALFGDQKYSPNLWSHLCRESLLLLGKDYQHFLRRGAPPTLSPPPAVVTAAQPPPTFLSTPVSVIKQPIYKQAKPSPVSSVINSLGSDGSFAQAVEAGAEAVHIPDLFKSATTALPVTTEVTKSVEDAKDYFGNVRKSLGRASCRYTPVAVQEAFGTWVDWWTRERISKVAEGSLPGRELDLLVVEVLSRLTCSSLTEDRYGVVQRDIPKILEAMLSFLSAIEDYQIELNALRPPPPEEEEGLSDKERIQREVLRIELAKASEVLGYLGDGFKNGIARIVRTFGGKLNAFKFPPLTARKLQGQFWAVVSQQLAFSACPNLGTGTTVAPIGRRRSSESPTCSIDFDTAISFPNLDRDLYHGKFTAGRGFFTAYRKMKTSGAISTSLLLLSLAFNAAGRPNHADRLQRRRTTSILNNPAPQPDLPTAQEAQAAAATVDLNLDDIQADILVGMKKKKELFFFFGIQNATDFKSQLATDIHPLITSTTQILDITTQPLTAVNVAFSQSGLTALGITDNLGDQFYSQGQEADSAAIGDPGTGSWVQSFAGTSVHGVFLLASDTIDNIDETLSDLSSILGDSIGELHRVQGEARPGSEEGHEHFGYMDGISQPAVIGFTQSPLPGQLAVDAGEILLAEDGDSTTRPSWAKDGSFLVFRQMEQLVPEFNKFLLDNPISEPGVLTSEEGSALLGARMVGRWKSGAPVDLAPLFDDPTLATDPTRNNNFTYLHDDQSNTNQTRCPFSAHTRKTRPRGDFSPENTANHIIRAGIPYGPEVTDDEAASNTTSASLERGLAFVAYQSNINEGFRFLQQFWVNNANFFQAGTGVDPIIGSAGTDPSSRSRPITGLDPTDPGRAITLQNDFVVSRGGEYFFSPSISAILNTIAA</sequence>
<accession>A0A284S5N3</accession>
<dbReference type="InterPro" id="IPR006314">
    <property type="entry name" value="Dyp_peroxidase"/>
</dbReference>
<keyword evidence="4" id="KW-0479">Metal-binding</keyword>
<evidence type="ECO:0000256" key="10">
    <source>
        <dbReference type="SAM" id="Phobius"/>
    </source>
</evidence>
<evidence type="ECO:0000256" key="6">
    <source>
        <dbReference type="ARBA" id="ARBA00023002"/>
    </source>
</evidence>
<keyword evidence="5" id="KW-0732">Signal</keyword>
<keyword evidence="14" id="KW-1185">Reference proteome</keyword>
<dbReference type="PANTHER" id="PTHR30521:SF4">
    <property type="entry name" value="DEFERROCHELATASE"/>
    <property type="match status" value="1"/>
</dbReference>
<dbReference type="PROSITE" id="PS51404">
    <property type="entry name" value="DYP_PEROXIDASE"/>
    <property type="match status" value="1"/>
</dbReference>
<organism evidence="13 14">
    <name type="scientific">Armillaria ostoyae</name>
    <name type="common">Armillaria root rot fungus</name>
    <dbReference type="NCBI Taxonomy" id="47428"/>
    <lineage>
        <taxon>Eukaryota</taxon>
        <taxon>Fungi</taxon>
        <taxon>Dikarya</taxon>
        <taxon>Basidiomycota</taxon>
        <taxon>Agaricomycotina</taxon>
        <taxon>Agaricomycetes</taxon>
        <taxon>Agaricomycetidae</taxon>
        <taxon>Agaricales</taxon>
        <taxon>Marasmiineae</taxon>
        <taxon>Physalacriaceae</taxon>
        <taxon>Armillaria</taxon>
    </lineage>
</organism>
<keyword evidence="3" id="KW-0349">Heme</keyword>
<evidence type="ECO:0000256" key="1">
    <source>
        <dbReference type="ARBA" id="ARBA00001970"/>
    </source>
</evidence>
<dbReference type="PANTHER" id="PTHR30521">
    <property type="entry name" value="DEFERROCHELATASE/PEROXIDASE"/>
    <property type="match status" value="1"/>
</dbReference>
<feature type="transmembrane region" description="Helical" evidence="10">
    <location>
        <begin position="179"/>
        <end position="198"/>
    </location>
</feature>
<dbReference type="Pfam" id="PF20628">
    <property type="entry name" value="Dyp_perox_C"/>
    <property type="match status" value="1"/>
</dbReference>
<dbReference type="EMBL" id="FUEG01000034">
    <property type="protein sequence ID" value="SJL16322.1"/>
    <property type="molecule type" value="Genomic_DNA"/>
</dbReference>
<evidence type="ECO:0000256" key="4">
    <source>
        <dbReference type="ARBA" id="ARBA00022723"/>
    </source>
</evidence>
<evidence type="ECO:0000259" key="11">
    <source>
        <dbReference type="Pfam" id="PF20628"/>
    </source>
</evidence>
<evidence type="ECO:0000259" key="12">
    <source>
        <dbReference type="Pfam" id="PF21105"/>
    </source>
</evidence>
<keyword evidence="10" id="KW-0812">Transmembrane</keyword>
<dbReference type="Pfam" id="PF09531">
    <property type="entry name" value="Ndc1_Nup"/>
    <property type="match status" value="1"/>
</dbReference>
<keyword evidence="10" id="KW-1133">Transmembrane helix</keyword>
<evidence type="ECO:0000256" key="3">
    <source>
        <dbReference type="ARBA" id="ARBA00022617"/>
    </source>
</evidence>
<evidence type="ECO:0000256" key="7">
    <source>
        <dbReference type="ARBA" id="ARBA00023004"/>
    </source>
</evidence>
<evidence type="ECO:0000256" key="9">
    <source>
        <dbReference type="SAM" id="MobiDB-lite"/>
    </source>
</evidence>
<evidence type="ECO:0000313" key="13">
    <source>
        <dbReference type="EMBL" id="SJL16322.1"/>
    </source>
</evidence>
<feature type="domain" description="Dyp-type peroxidase C-terminal" evidence="11">
    <location>
        <begin position="1144"/>
        <end position="1220"/>
    </location>
</feature>
<name>A0A284S5N3_ARMOS</name>
<dbReference type="InterPro" id="IPR048328">
    <property type="entry name" value="Dyp_perox_C"/>
</dbReference>
<feature type="domain" description="DyP dimeric alpha+beta barrel" evidence="12">
    <location>
        <begin position="852"/>
        <end position="1000"/>
    </location>
</feature>
<feature type="compositionally biased region" description="Low complexity" evidence="9">
    <location>
        <begin position="1"/>
        <end position="30"/>
    </location>
</feature>
<evidence type="ECO:0000313" key="14">
    <source>
        <dbReference type="Proteomes" id="UP000219338"/>
    </source>
</evidence>
<proteinExistence type="inferred from homology"/>
<evidence type="ECO:0008006" key="15">
    <source>
        <dbReference type="Google" id="ProtNLM"/>
    </source>
</evidence>
<dbReference type="InterPro" id="IPR019049">
    <property type="entry name" value="Nucleoporin_prot_Ndc1/Nup"/>
</dbReference>
<protein>
    <recommendedName>
        <fullName evidence="15">Peroxidase</fullName>
    </recommendedName>
</protein>
<feature type="transmembrane region" description="Helical" evidence="10">
    <location>
        <begin position="218"/>
        <end position="241"/>
    </location>
</feature>
<reference evidence="14" key="1">
    <citation type="journal article" date="2017" name="Nat. Ecol. Evol.">
        <title>Genome expansion and lineage-specific genetic innovations in the forest pathogenic fungi Armillaria.</title>
        <authorList>
            <person name="Sipos G."/>
            <person name="Prasanna A.N."/>
            <person name="Walter M.C."/>
            <person name="O'Connor E."/>
            <person name="Balint B."/>
            <person name="Krizsan K."/>
            <person name="Kiss B."/>
            <person name="Hess J."/>
            <person name="Varga T."/>
            <person name="Slot J."/>
            <person name="Riley R."/>
            <person name="Boka B."/>
            <person name="Rigling D."/>
            <person name="Barry K."/>
            <person name="Lee J."/>
            <person name="Mihaltcheva S."/>
            <person name="LaButti K."/>
            <person name="Lipzen A."/>
            <person name="Waldron R."/>
            <person name="Moloney N.M."/>
            <person name="Sperisen C."/>
            <person name="Kredics L."/>
            <person name="Vagvoelgyi C."/>
            <person name="Patrignani A."/>
            <person name="Fitzpatrick D."/>
            <person name="Nagy I."/>
            <person name="Doyle S."/>
            <person name="Anderson J.B."/>
            <person name="Grigoriev I.V."/>
            <person name="Gueldener U."/>
            <person name="Muensterkoetter M."/>
            <person name="Nagy L.G."/>
        </authorList>
    </citation>
    <scope>NUCLEOTIDE SEQUENCE [LARGE SCALE GENOMIC DNA]</scope>
    <source>
        <strain evidence="14">C18/9</strain>
    </source>
</reference>
<feature type="transmembrane region" description="Helical" evidence="10">
    <location>
        <begin position="85"/>
        <end position="107"/>
    </location>
</feature>
<feature type="region of interest" description="Disordered" evidence="9">
    <location>
        <begin position="1236"/>
        <end position="1258"/>
    </location>
</feature>
<gene>
    <name evidence="13" type="ORF">ARMOST_19843</name>
</gene>
<dbReference type="GO" id="GO:0004601">
    <property type="term" value="F:peroxidase activity"/>
    <property type="evidence" value="ECO:0007669"/>
    <property type="project" value="UniProtKB-KW"/>
</dbReference>
<feature type="region of interest" description="Disordered" evidence="9">
    <location>
        <begin position="1136"/>
        <end position="1165"/>
    </location>
</feature>
<comment type="cofactor">
    <cofactor evidence="1">
        <name>heme b</name>
        <dbReference type="ChEBI" id="CHEBI:60344"/>
    </cofactor>
</comment>
<comment type="similarity">
    <text evidence="8">Belongs to the DyP-type peroxidase family.</text>
</comment>
<dbReference type="STRING" id="47428.A0A284S5N3"/>
<evidence type="ECO:0000256" key="2">
    <source>
        <dbReference type="ARBA" id="ARBA00022559"/>
    </source>
</evidence>
<dbReference type="GO" id="GO:0005829">
    <property type="term" value="C:cytosol"/>
    <property type="evidence" value="ECO:0007669"/>
    <property type="project" value="TreeGrafter"/>
</dbReference>
<dbReference type="OrthoDB" id="67850at2759"/>
<dbReference type="NCBIfam" id="TIGR01413">
    <property type="entry name" value="Dyp_perox_fam"/>
    <property type="match status" value="1"/>
</dbReference>
<dbReference type="Proteomes" id="UP000219338">
    <property type="component" value="Unassembled WGS sequence"/>
</dbReference>
<dbReference type="GO" id="GO:0046872">
    <property type="term" value="F:metal ion binding"/>
    <property type="evidence" value="ECO:0007669"/>
    <property type="project" value="UniProtKB-KW"/>
</dbReference>
<dbReference type="InterPro" id="IPR011008">
    <property type="entry name" value="Dimeric_a/b-barrel"/>
</dbReference>
<feature type="transmembrane region" description="Helical" evidence="10">
    <location>
        <begin position="127"/>
        <end position="147"/>
    </location>
</feature>
<feature type="transmembrane region" description="Helical" evidence="10">
    <location>
        <begin position="262"/>
        <end position="282"/>
    </location>
</feature>
<keyword evidence="6" id="KW-0560">Oxidoreductase</keyword>
<keyword evidence="2" id="KW-0575">Peroxidase</keyword>
<dbReference type="GO" id="GO:0020037">
    <property type="term" value="F:heme binding"/>
    <property type="evidence" value="ECO:0007669"/>
    <property type="project" value="InterPro"/>
</dbReference>
<dbReference type="SUPFAM" id="SSF54909">
    <property type="entry name" value="Dimeric alpha+beta barrel"/>
    <property type="match status" value="1"/>
</dbReference>
<dbReference type="Pfam" id="PF21105">
    <property type="entry name" value="DyP_N"/>
    <property type="match status" value="1"/>
</dbReference>
<dbReference type="InterPro" id="IPR049509">
    <property type="entry name" value="DyP_N"/>
</dbReference>